<sequence>MKMADLLPAPGQVARTPAPGRRPPGLSARTGTAPKQSGAAGADLTVDHLS</sequence>
<dbReference type="Proteomes" id="UP000027178">
    <property type="component" value="Unassembled WGS sequence"/>
</dbReference>
<reference evidence="2 3" key="1">
    <citation type="submission" date="2014-05" db="EMBL/GenBank/DDBJ databases">
        <title>Draft Genome Sequence of Kitasatospora cheerisanensis KCTC 2395.</title>
        <authorList>
            <person name="Nam D.H."/>
        </authorList>
    </citation>
    <scope>NUCLEOTIDE SEQUENCE [LARGE SCALE GENOMIC DNA]</scope>
    <source>
        <strain evidence="2 3">KCTC 2395</strain>
    </source>
</reference>
<proteinExistence type="predicted"/>
<evidence type="ECO:0000256" key="1">
    <source>
        <dbReference type="SAM" id="MobiDB-lite"/>
    </source>
</evidence>
<accession>A0A066YSH3</accession>
<dbReference type="PATRIC" id="fig|1348663.4.peg.6897"/>
<name>A0A066YSH3_9ACTN</name>
<gene>
    <name evidence="2" type="ORF">KCH_71300</name>
</gene>
<keyword evidence="3" id="KW-1185">Reference proteome</keyword>
<feature type="compositionally biased region" description="Low complexity" evidence="1">
    <location>
        <begin position="14"/>
        <end position="25"/>
    </location>
</feature>
<organism evidence="2 3">
    <name type="scientific">Kitasatospora cheerisanensis KCTC 2395</name>
    <dbReference type="NCBI Taxonomy" id="1348663"/>
    <lineage>
        <taxon>Bacteria</taxon>
        <taxon>Bacillati</taxon>
        <taxon>Actinomycetota</taxon>
        <taxon>Actinomycetes</taxon>
        <taxon>Kitasatosporales</taxon>
        <taxon>Streptomycetaceae</taxon>
        <taxon>Kitasatospora</taxon>
    </lineage>
</organism>
<evidence type="ECO:0000313" key="2">
    <source>
        <dbReference type="EMBL" id="KDN81036.1"/>
    </source>
</evidence>
<feature type="region of interest" description="Disordered" evidence="1">
    <location>
        <begin position="1"/>
        <end position="50"/>
    </location>
</feature>
<comment type="caution">
    <text evidence="2">The sequence shown here is derived from an EMBL/GenBank/DDBJ whole genome shotgun (WGS) entry which is preliminary data.</text>
</comment>
<dbReference type="EMBL" id="JNBY01000155">
    <property type="protein sequence ID" value="KDN81036.1"/>
    <property type="molecule type" value="Genomic_DNA"/>
</dbReference>
<evidence type="ECO:0000313" key="3">
    <source>
        <dbReference type="Proteomes" id="UP000027178"/>
    </source>
</evidence>
<dbReference type="HOGENOM" id="CLU_3118805_0_0_11"/>
<dbReference type="AlphaFoldDB" id="A0A066YSH3"/>
<protein>
    <submittedName>
        <fullName evidence="2">Uncharacterized protein</fullName>
    </submittedName>
</protein>